<evidence type="ECO:0000313" key="1">
    <source>
        <dbReference type="EMBL" id="RAK52387.1"/>
    </source>
</evidence>
<gene>
    <name evidence="1" type="ORF">DJ018_14765</name>
</gene>
<organism evidence="1 2">
    <name type="scientific">Phenylobacterium deserti</name>
    <dbReference type="NCBI Taxonomy" id="1914756"/>
    <lineage>
        <taxon>Bacteria</taxon>
        <taxon>Pseudomonadati</taxon>
        <taxon>Pseudomonadota</taxon>
        <taxon>Alphaproteobacteria</taxon>
        <taxon>Caulobacterales</taxon>
        <taxon>Caulobacteraceae</taxon>
        <taxon>Phenylobacterium</taxon>
    </lineage>
</organism>
<evidence type="ECO:0008006" key="3">
    <source>
        <dbReference type="Google" id="ProtNLM"/>
    </source>
</evidence>
<dbReference type="RefSeq" id="WP_111515711.1">
    <property type="nucleotide sequence ID" value="NZ_QFYR01000003.1"/>
</dbReference>
<sequence length="230" mass="25232">MPEPLVEPEAVDTNPGVRRAHAADIPFLAWAMYESMLPGVGYGIFDAALEGSGTDPIAFHEALLEVGANNWGQLDSFFIIDAPDGTPGAAMAYFISSMSDRRPLTAQGFKAVSAHLGWSPEVAREFWRKYTSFFGLFGNAPQLEHPTDYVLEYAAVRPDLRRQGLYGRLIEAHARQARALGHTALGNTAILGNDKVLGAMAKWGFEEHARFGPEHYRGQFPGMIRVVKAL</sequence>
<dbReference type="SUPFAM" id="SSF55729">
    <property type="entry name" value="Acyl-CoA N-acyltransferases (Nat)"/>
    <property type="match status" value="1"/>
</dbReference>
<keyword evidence="2" id="KW-1185">Reference proteome</keyword>
<reference evidence="2" key="1">
    <citation type="submission" date="2018-05" db="EMBL/GenBank/DDBJ databases">
        <authorList>
            <person name="Li X."/>
        </authorList>
    </citation>
    <scope>NUCLEOTIDE SEQUENCE [LARGE SCALE GENOMIC DNA]</scope>
    <source>
        <strain evidence="2">YIM 73061</strain>
    </source>
</reference>
<dbReference type="OrthoDB" id="529907at2"/>
<dbReference type="EMBL" id="QFYR01000003">
    <property type="protein sequence ID" value="RAK52387.1"/>
    <property type="molecule type" value="Genomic_DNA"/>
</dbReference>
<dbReference type="AlphaFoldDB" id="A0A328AD09"/>
<accession>A0A328AD09</accession>
<dbReference type="Gene3D" id="3.40.630.30">
    <property type="match status" value="1"/>
</dbReference>
<comment type="caution">
    <text evidence="1">The sequence shown here is derived from an EMBL/GenBank/DDBJ whole genome shotgun (WGS) entry which is preliminary data.</text>
</comment>
<proteinExistence type="predicted"/>
<name>A0A328AD09_9CAUL</name>
<protein>
    <recommendedName>
        <fullName evidence="3">N-acetyltransferase domain-containing protein</fullName>
    </recommendedName>
</protein>
<dbReference type="InterPro" id="IPR016181">
    <property type="entry name" value="Acyl_CoA_acyltransferase"/>
</dbReference>
<evidence type="ECO:0000313" key="2">
    <source>
        <dbReference type="Proteomes" id="UP000249725"/>
    </source>
</evidence>
<dbReference type="Proteomes" id="UP000249725">
    <property type="component" value="Unassembled WGS sequence"/>
</dbReference>